<evidence type="ECO:0000313" key="14">
    <source>
        <dbReference type="EMBL" id="KAK9791368.1"/>
    </source>
</evidence>
<organism evidence="14 15">
    <name type="scientific">Symbiochloris irregularis</name>
    <dbReference type="NCBI Taxonomy" id="706552"/>
    <lineage>
        <taxon>Eukaryota</taxon>
        <taxon>Viridiplantae</taxon>
        <taxon>Chlorophyta</taxon>
        <taxon>core chlorophytes</taxon>
        <taxon>Trebouxiophyceae</taxon>
        <taxon>Trebouxiales</taxon>
        <taxon>Trebouxiaceae</taxon>
        <taxon>Symbiochloris</taxon>
    </lineage>
</organism>
<proteinExistence type="inferred from homology"/>
<keyword evidence="7" id="KW-0547">Nucleotide-binding</keyword>
<comment type="caution">
    <text evidence="14">The sequence shown here is derived from an EMBL/GenBank/DDBJ whole genome shotgun (WGS) entry which is preliminary data.</text>
</comment>
<dbReference type="InterPro" id="IPR018109">
    <property type="entry name" value="Folylpolyglutamate_synth_CS"/>
</dbReference>
<dbReference type="PANTHER" id="PTHR11136:SF5">
    <property type="entry name" value="FOLYLPOLYGLUTAMATE SYNTHASE, MITOCHONDRIAL"/>
    <property type="match status" value="1"/>
</dbReference>
<comment type="catalytic activity">
    <reaction evidence="12">
        <text>(6S)-5,6,7,8-tetrahydrofolyl-(gamma-L-Glu)(n) + L-glutamate + ATP = (6S)-5,6,7,8-tetrahydrofolyl-(gamma-L-Glu)(n+1) + ADP + phosphate + H(+)</text>
        <dbReference type="Rhea" id="RHEA:10580"/>
        <dbReference type="Rhea" id="RHEA-COMP:14738"/>
        <dbReference type="Rhea" id="RHEA-COMP:14740"/>
        <dbReference type="ChEBI" id="CHEBI:15378"/>
        <dbReference type="ChEBI" id="CHEBI:29985"/>
        <dbReference type="ChEBI" id="CHEBI:30616"/>
        <dbReference type="ChEBI" id="CHEBI:43474"/>
        <dbReference type="ChEBI" id="CHEBI:141005"/>
        <dbReference type="ChEBI" id="CHEBI:456216"/>
        <dbReference type="EC" id="6.3.2.17"/>
    </reaction>
</comment>
<dbReference type="GO" id="GO:0004326">
    <property type="term" value="F:tetrahydrofolylpolyglutamate synthase activity"/>
    <property type="evidence" value="ECO:0007669"/>
    <property type="project" value="UniProtKB-EC"/>
</dbReference>
<accession>A0AAW1NRG8</accession>
<dbReference type="PANTHER" id="PTHR11136">
    <property type="entry name" value="FOLYLPOLYGLUTAMATE SYNTHASE-RELATED"/>
    <property type="match status" value="1"/>
</dbReference>
<keyword evidence="15" id="KW-1185">Reference proteome</keyword>
<evidence type="ECO:0000256" key="8">
    <source>
        <dbReference type="ARBA" id="ARBA00022840"/>
    </source>
</evidence>
<dbReference type="SUPFAM" id="SSF53244">
    <property type="entry name" value="MurD-like peptide ligases, peptide-binding domain"/>
    <property type="match status" value="1"/>
</dbReference>
<dbReference type="InterPro" id="IPR036565">
    <property type="entry name" value="Mur-like_cat_sf"/>
</dbReference>
<dbReference type="Gene3D" id="3.40.1190.10">
    <property type="entry name" value="Mur-like, catalytic domain"/>
    <property type="match status" value="1"/>
</dbReference>
<evidence type="ECO:0000256" key="2">
    <source>
        <dbReference type="ARBA" id="ARBA00008276"/>
    </source>
</evidence>
<evidence type="ECO:0000256" key="13">
    <source>
        <dbReference type="SAM" id="MobiDB-lite"/>
    </source>
</evidence>
<dbReference type="EC" id="6.3.2.17" evidence="3"/>
<protein>
    <recommendedName>
        <fullName evidence="3">tetrahydrofolate synthase</fullName>
        <ecNumber evidence="3">6.3.2.17</ecNumber>
    </recommendedName>
    <alternativeName>
        <fullName evidence="11">Folylpoly-gamma-glutamate synthetase</fullName>
    </alternativeName>
    <alternativeName>
        <fullName evidence="10">Tetrahydrofolylpolyglutamate synthase</fullName>
    </alternativeName>
</protein>
<evidence type="ECO:0000256" key="6">
    <source>
        <dbReference type="ARBA" id="ARBA00022723"/>
    </source>
</evidence>
<dbReference type="SUPFAM" id="SSF53623">
    <property type="entry name" value="MurD-like peptide ligases, catalytic domain"/>
    <property type="match status" value="1"/>
</dbReference>
<evidence type="ECO:0000256" key="4">
    <source>
        <dbReference type="ARBA" id="ARBA00022563"/>
    </source>
</evidence>
<dbReference type="NCBIfam" id="TIGR01499">
    <property type="entry name" value="folC"/>
    <property type="match status" value="1"/>
</dbReference>
<dbReference type="GO" id="GO:0005524">
    <property type="term" value="F:ATP binding"/>
    <property type="evidence" value="ECO:0007669"/>
    <property type="project" value="UniProtKB-KW"/>
</dbReference>
<reference evidence="14 15" key="1">
    <citation type="journal article" date="2024" name="Nat. Commun.">
        <title>Phylogenomics reveals the evolutionary origins of lichenization in chlorophyte algae.</title>
        <authorList>
            <person name="Puginier C."/>
            <person name="Libourel C."/>
            <person name="Otte J."/>
            <person name="Skaloud P."/>
            <person name="Haon M."/>
            <person name="Grisel S."/>
            <person name="Petersen M."/>
            <person name="Berrin J.G."/>
            <person name="Delaux P.M."/>
            <person name="Dal Grande F."/>
            <person name="Keller J."/>
        </authorList>
    </citation>
    <scope>NUCLEOTIDE SEQUENCE [LARGE SCALE GENOMIC DNA]</scope>
    <source>
        <strain evidence="14 15">SAG 2036</strain>
    </source>
</reference>
<evidence type="ECO:0000256" key="1">
    <source>
        <dbReference type="ARBA" id="ARBA00005150"/>
    </source>
</evidence>
<feature type="region of interest" description="Disordered" evidence="13">
    <location>
        <begin position="261"/>
        <end position="286"/>
    </location>
</feature>
<evidence type="ECO:0000256" key="7">
    <source>
        <dbReference type="ARBA" id="ARBA00022741"/>
    </source>
</evidence>
<evidence type="ECO:0000256" key="12">
    <source>
        <dbReference type="ARBA" id="ARBA00047493"/>
    </source>
</evidence>
<evidence type="ECO:0000256" key="3">
    <source>
        <dbReference type="ARBA" id="ARBA00013025"/>
    </source>
</evidence>
<keyword evidence="4" id="KW-0554">One-carbon metabolism</keyword>
<keyword evidence="6" id="KW-0479">Metal-binding</keyword>
<evidence type="ECO:0000256" key="9">
    <source>
        <dbReference type="ARBA" id="ARBA00022842"/>
    </source>
</evidence>
<dbReference type="EMBL" id="JALJOQ010000178">
    <property type="protein sequence ID" value="KAK9791368.1"/>
    <property type="molecule type" value="Genomic_DNA"/>
</dbReference>
<name>A0AAW1NRG8_9CHLO</name>
<dbReference type="Gene3D" id="3.90.190.20">
    <property type="entry name" value="Mur ligase, C-terminal domain"/>
    <property type="match status" value="1"/>
</dbReference>
<dbReference type="PROSITE" id="PS01011">
    <property type="entry name" value="FOLYLPOLYGLU_SYNT_1"/>
    <property type="match status" value="1"/>
</dbReference>
<dbReference type="InterPro" id="IPR001645">
    <property type="entry name" value="Folylpolyglutamate_synth"/>
</dbReference>
<comment type="similarity">
    <text evidence="2">Belongs to the folylpolyglutamate synthase family.</text>
</comment>
<keyword evidence="8" id="KW-0067">ATP-binding</keyword>
<comment type="pathway">
    <text evidence="1">Cofactor biosynthesis; tetrahydrofolylpolyglutamate biosynthesis.</text>
</comment>
<sequence length="388" mass="41778">MSEWTEALDALDTLISGKPRSDGGVAWKNGFDMMRVYLQRLSIDTRLKELSVIHVAGTKGKGSTCAFVESMLRSCGYRTGLYTSPHLCDVRERIAINGEPISKEVFLKHFWPTYDTLSRLADGDAGKPAYFRFLTLLGLQVFLAEKVDVVILEVGLGGRLDATNCVQTPVVCGVSSLGFDHMELLGNTLREIATEKAGIFKPGCPAFTSPQLLEAMTALQMKADAVGTPLQQAATLDTFTDPSGGPITTLGLAGQHQQSCRWPGRSQVVEDRPSAAGTSQPSPSQLTFFIDGAHTPESMTSCGQWFGEAANAAAADSSASHAPPSSSATDLQRVLLFHCMKARDPDALLSSLATALQQQNLQMDHALQARRQICHSCPANGHAFECRC</sequence>
<dbReference type="AlphaFoldDB" id="A0AAW1NRG8"/>
<evidence type="ECO:0000313" key="15">
    <source>
        <dbReference type="Proteomes" id="UP001465755"/>
    </source>
</evidence>
<evidence type="ECO:0000256" key="5">
    <source>
        <dbReference type="ARBA" id="ARBA00022598"/>
    </source>
</evidence>
<dbReference type="GO" id="GO:0046872">
    <property type="term" value="F:metal ion binding"/>
    <property type="evidence" value="ECO:0007669"/>
    <property type="project" value="UniProtKB-KW"/>
</dbReference>
<dbReference type="InterPro" id="IPR036615">
    <property type="entry name" value="Mur_ligase_C_dom_sf"/>
</dbReference>
<dbReference type="GO" id="GO:0005829">
    <property type="term" value="C:cytosol"/>
    <property type="evidence" value="ECO:0007669"/>
    <property type="project" value="TreeGrafter"/>
</dbReference>
<feature type="compositionally biased region" description="Polar residues" evidence="13">
    <location>
        <begin position="276"/>
        <end position="286"/>
    </location>
</feature>
<keyword evidence="5" id="KW-0436">Ligase</keyword>
<evidence type="ECO:0000256" key="11">
    <source>
        <dbReference type="ARBA" id="ARBA00030876"/>
    </source>
</evidence>
<dbReference type="GO" id="GO:0006730">
    <property type="term" value="P:one-carbon metabolic process"/>
    <property type="evidence" value="ECO:0007669"/>
    <property type="project" value="UniProtKB-KW"/>
</dbReference>
<evidence type="ECO:0000256" key="10">
    <source>
        <dbReference type="ARBA" id="ARBA00030592"/>
    </source>
</evidence>
<keyword evidence="9" id="KW-0460">Magnesium</keyword>
<gene>
    <name evidence="14" type="ORF">WJX73_000093</name>
</gene>
<dbReference type="GO" id="GO:0005739">
    <property type="term" value="C:mitochondrion"/>
    <property type="evidence" value="ECO:0007669"/>
    <property type="project" value="TreeGrafter"/>
</dbReference>
<dbReference type="Proteomes" id="UP001465755">
    <property type="component" value="Unassembled WGS sequence"/>
</dbReference>